<accession>A0ABP8M227</accession>
<name>A0ABP8M227_9BACT</name>
<dbReference type="InterPro" id="IPR013249">
    <property type="entry name" value="RNA_pol_sigma70_r4_t2"/>
</dbReference>
<dbReference type="Pfam" id="PF08281">
    <property type="entry name" value="Sigma70_r4_2"/>
    <property type="match status" value="1"/>
</dbReference>
<dbReference type="NCBIfam" id="TIGR02985">
    <property type="entry name" value="Sig70_bacteroi1"/>
    <property type="match status" value="1"/>
</dbReference>
<dbReference type="InterPro" id="IPR007627">
    <property type="entry name" value="RNA_pol_sigma70_r2"/>
</dbReference>
<evidence type="ECO:0000313" key="7">
    <source>
        <dbReference type="EMBL" id="GAA4441571.1"/>
    </source>
</evidence>
<reference evidence="8" key="1">
    <citation type="journal article" date="2019" name="Int. J. Syst. Evol. Microbiol.">
        <title>The Global Catalogue of Microorganisms (GCM) 10K type strain sequencing project: providing services to taxonomists for standard genome sequencing and annotation.</title>
        <authorList>
            <consortium name="The Broad Institute Genomics Platform"/>
            <consortium name="The Broad Institute Genome Sequencing Center for Infectious Disease"/>
            <person name="Wu L."/>
            <person name="Ma J."/>
        </authorList>
    </citation>
    <scope>NUCLEOTIDE SEQUENCE [LARGE SCALE GENOMIC DNA]</scope>
    <source>
        <strain evidence="8">JCM 31920</strain>
    </source>
</reference>
<proteinExistence type="inferred from homology"/>
<dbReference type="InterPro" id="IPR036388">
    <property type="entry name" value="WH-like_DNA-bd_sf"/>
</dbReference>
<evidence type="ECO:0000256" key="4">
    <source>
        <dbReference type="ARBA" id="ARBA00023163"/>
    </source>
</evidence>
<dbReference type="InterPro" id="IPR014284">
    <property type="entry name" value="RNA_pol_sigma-70_dom"/>
</dbReference>
<dbReference type="PANTHER" id="PTHR43133">
    <property type="entry name" value="RNA POLYMERASE ECF-TYPE SIGMA FACTO"/>
    <property type="match status" value="1"/>
</dbReference>
<dbReference type="Proteomes" id="UP001501508">
    <property type="component" value="Unassembled WGS sequence"/>
</dbReference>
<keyword evidence="8" id="KW-1185">Reference proteome</keyword>
<keyword evidence="4" id="KW-0804">Transcription</keyword>
<dbReference type="NCBIfam" id="TIGR02937">
    <property type="entry name" value="sigma70-ECF"/>
    <property type="match status" value="1"/>
</dbReference>
<dbReference type="SUPFAM" id="SSF88946">
    <property type="entry name" value="Sigma2 domain of RNA polymerase sigma factors"/>
    <property type="match status" value="1"/>
</dbReference>
<dbReference type="CDD" id="cd06171">
    <property type="entry name" value="Sigma70_r4"/>
    <property type="match status" value="1"/>
</dbReference>
<dbReference type="PANTHER" id="PTHR43133:SF46">
    <property type="entry name" value="RNA POLYMERASE SIGMA-70 FACTOR ECF SUBFAMILY"/>
    <property type="match status" value="1"/>
</dbReference>
<feature type="domain" description="RNA polymerase sigma factor 70 region 4 type 2" evidence="6">
    <location>
        <begin position="120"/>
        <end position="172"/>
    </location>
</feature>
<evidence type="ECO:0000256" key="1">
    <source>
        <dbReference type="ARBA" id="ARBA00010641"/>
    </source>
</evidence>
<dbReference type="InterPro" id="IPR039425">
    <property type="entry name" value="RNA_pol_sigma-70-like"/>
</dbReference>
<organism evidence="7 8">
    <name type="scientific">Ravibacter arvi</name>
    <dbReference type="NCBI Taxonomy" id="2051041"/>
    <lineage>
        <taxon>Bacteria</taxon>
        <taxon>Pseudomonadati</taxon>
        <taxon>Bacteroidota</taxon>
        <taxon>Cytophagia</taxon>
        <taxon>Cytophagales</taxon>
        <taxon>Spirosomataceae</taxon>
        <taxon>Ravibacter</taxon>
    </lineage>
</organism>
<gene>
    <name evidence="7" type="ORF">GCM10023091_27050</name>
</gene>
<comment type="similarity">
    <text evidence="1">Belongs to the sigma-70 factor family. ECF subfamily.</text>
</comment>
<dbReference type="InterPro" id="IPR013325">
    <property type="entry name" value="RNA_pol_sigma_r2"/>
</dbReference>
<keyword evidence="2" id="KW-0805">Transcription regulation</keyword>
<dbReference type="InterPro" id="IPR014327">
    <property type="entry name" value="RNA_pol_sigma70_bacteroid"/>
</dbReference>
<dbReference type="EMBL" id="BAABEY010000025">
    <property type="protein sequence ID" value="GAA4441571.1"/>
    <property type="molecule type" value="Genomic_DNA"/>
</dbReference>
<evidence type="ECO:0000256" key="3">
    <source>
        <dbReference type="ARBA" id="ARBA00023082"/>
    </source>
</evidence>
<feature type="domain" description="RNA polymerase sigma-70 region 2" evidence="5">
    <location>
        <begin position="26"/>
        <end position="88"/>
    </location>
</feature>
<comment type="caution">
    <text evidence="7">The sequence shown here is derived from an EMBL/GenBank/DDBJ whole genome shotgun (WGS) entry which is preliminary data.</text>
</comment>
<protein>
    <submittedName>
        <fullName evidence="7">RNA polymerase sigma-70 factor</fullName>
    </submittedName>
</protein>
<dbReference type="Gene3D" id="1.10.10.10">
    <property type="entry name" value="Winged helix-like DNA-binding domain superfamily/Winged helix DNA-binding domain"/>
    <property type="match status" value="1"/>
</dbReference>
<evidence type="ECO:0000259" key="6">
    <source>
        <dbReference type="Pfam" id="PF08281"/>
    </source>
</evidence>
<keyword evidence="3" id="KW-0731">Sigma factor</keyword>
<evidence type="ECO:0000259" key="5">
    <source>
        <dbReference type="Pfam" id="PF04542"/>
    </source>
</evidence>
<evidence type="ECO:0000256" key="2">
    <source>
        <dbReference type="ARBA" id="ARBA00023015"/>
    </source>
</evidence>
<dbReference type="InterPro" id="IPR013324">
    <property type="entry name" value="RNA_pol_sigma_r3/r4-like"/>
</dbReference>
<evidence type="ECO:0000313" key="8">
    <source>
        <dbReference type="Proteomes" id="UP001501508"/>
    </source>
</evidence>
<dbReference type="Gene3D" id="1.10.1740.10">
    <property type="match status" value="1"/>
</dbReference>
<dbReference type="Pfam" id="PF04542">
    <property type="entry name" value="Sigma70_r2"/>
    <property type="match status" value="1"/>
</dbReference>
<sequence>MLTELMVPEPEALDQDHEKFFESTFKKNFKGLVRYAFTVVKDSEVAEEIVQNMFVRLWEKREQVSINESVTGYLYRSVYNDSLNYLKHLKVRDAYQNYAMEREQFEQPASEQLETRELEEKIRRALGELPEKCRTIFQMSRFEELRYQEIADELSLPVKTVENQMGKALRLLRVKLAEYLPSFLLLLTPFFC</sequence>
<dbReference type="SUPFAM" id="SSF88659">
    <property type="entry name" value="Sigma3 and sigma4 domains of RNA polymerase sigma factors"/>
    <property type="match status" value="1"/>
</dbReference>